<dbReference type="AlphaFoldDB" id="A0A0A9FPF8"/>
<protein>
    <submittedName>
        <fullName evidence="1">Uncharacterized protein</fullName>
    </submittedName>
</protein>
<organism evidence="1">
    <name type="scientific">Arundo donax</name>
    <name type="common">Giant reed</name>
    <name type="synonym">Donax arundinaceus</name>
    <dbReference type="NCBI Taxonomy" id="35708"/>
    <lineage>
        <taxon>Eukaryota</taxon>
        <taxon>Viridiplantae</taxon>
        <taxon>Streptophyta</taxon>
        <taxon>Embryophyta</taxon>
        <taxon>Tracheophyta</taxon>
        <taxon>Spermatophyta</taxon>
        <taxon>Magnoliopsida</taxon>
        <taxon>Liliopsida</taxon>
        <taxon>Poales</taxon>
        <taxon>Poaceae</taxon>
        <taxon>PACMAD clade</taxon>
        <taxon>Arundinoideae</taxon>
        <taxon>Arundineae</taxon>
        <taxon>Arundo</taxon>
    </lineage>
</organism>
<reference evidence="1" key="1">
    <citation type="submission" date="2014-09" db="EMBL/GenBank/DDBJ databases">
        <authorList>
            <person name="Magalhaes I.L.F."/>
            <person name="Oliveira U."/>
            <person name="Santos F.R."/>
            <person name="Vidigal T.H.D.A."/>
            <person name="Brescovit A.D."/>
            <person name="Santos A.J."/>
        </authorList>
    </citation>
    <scope>NUCLEOTIDE SEQUENCE</scope>
    <source>
        <tissue evidence="1">Shoot tissue taken approximately 20 cm above the soil surface</tissue>
    </source>
</reference>
<sequence length="33" mass="3743">MMLQPTNTMVRTIQTGTLRRETLGAWRPSPELG</sequence>
<reference evidence="1" key="2">
    <citation type="journal article" date="2015" name="Data Brief">
        <title>Shoot transcriptome of the giant reed, Arundo donax.</title>
        <authorList>
            <person name="Barrero R.A."/>
            <person name="Guerrero F.D."/>
            <person name="Moolhuijzen P."/>
            <person name="Goolsby J.A."/>
            <person name="Tidwell J."/>
            <person name="Bellgard S.E."/>
            <person name="Bellgard M.I."/>
        </authorList>
    </citation>
    <scope>NUCLEOTIDE SEQUENCE</scope>
    <source>
        <tissue evidence="1">Shoot tissue taken approximately 20 cm above the soil surface</tissue>
    </source>
</reference>
<proteinExistence type="predicted"/>
<evidence type="ECO:0000313" key="1">
    <source>
        <dbReference type="EMBL" id="JAE12191.1"/>
    </source>
</evidence>
<accession>A0A0A9FPF8</accession>
<name>A0A0A9FPF8_ARUDO</name>
<dbReference type="EMBL" id="GBRH01185705">
    <property type="protein sequence ID" value="JAE12191.1"/>
    <property type="molecule type" value="Transcribed_RNA"/>
</dbReference>